<dbReference type="EMBL" id="GL888596">
    <property type="protein sequence ID" value="EGI59203.1"/>
    <property type="molecule type" value="Genomic_DNA"/>
</dbReference>
<protein>
    <submittedName>
        <fullName evidence="2">Uncharacterized protein</fullName>
    </submittedName>
</protein>
<gene>
    <name evidence="2" type="ORF">G5I_12651</name>
</gene>
<organism evidence="3">
    <name type="scientific">Acromyrmex echinatior</name>
    <name type="common">Panamanian leafcutter ant</name>
    <name type="synonym">Acromyrmex octospinosus echinatior</name>
    <dbReference type="NCBI Taxonomy" id="103372"/>
    <lineage>
        <taxon>Eukaryota</taxon>
        <taxon>Metazoa</taxon>
        <taxon>Ecdysozoa</taxon>
        <taxon>Arthropoda</taxon>
        <taxon>Hexapoda</taxon>
        <taxon>Insecta</taxon>
        <taxon>Pterygota</taxon>
        <taxon>Neoptera</taxon>
        <taxon>Endopterygota</taxon>
        <taxon>Hymenoptera</taxon>
        <taxon>Apocrita</taxon>
        <taxon>Aculeata</taxon>
        <taxon>Formicoidea</taxon>
        <taxon>Formicidae</taxon>
        <taxon>Myrmicinae</taxon>
        <taxon>Acromyrmex</taxon>
    </lineage>
</organism>
<evidence type="ECO:0000313" key="3">
    <source>
        <dbReference type="Proteomes" id="UP000007755"/>
    </source>
</evidence>
<name>F4X2W9_ACREC</name>
<feature type="region of interest" description="Disordered" evidence="1">
    <location>
        <begin position="1"/>
        <end position="61"/>
    </location>
</feature>
<accession>F4X2W9</accession>
<dbReference type="InParanoid" id="F4X2W9"/>
<sequence>MSRGRATASSIVPPRANRGEGSRQHHGRRRLDALVGQPSRDHPAPATVARQRRRERGTARDALLDRAKDVASIADLEAFAASVAAFFGEDASATGAAARARDRSVQEYFERLYSGGEDLAGAGVEAERPDPSSPREVARGARGGPSAPAYEQLCAGSRRCILP</sequence>
<feature type="region of interest" description="Disordered" evidence="1">
    <location>
        <begin position="119"/>
        <end position="150"/>
    </location>
</feature>
<keyword evidence="3" id="KW-1185">Reference proteome</keyword>
<dbReference type="AlphaFoldDB" id="F4X2W9"/>
<evidence type="ECO:0000256" key="1">
    <source>
        <dbReference type="SAM" id="MobiDB-lite"/>
    </source>
</evidence>
<reference evidence="2" key="1">
    <citation type="submission" date="2011-02" db="EMBL/GenBank/DDBJ databases">
        <title>The genome of the leaf-cutting ant Acromyrmex echinatior suggests key adaptations to social evolution and fungus farming.</title>
        <authorList>
            <person name="Nygaard S."/>
            <person name="Zhang G."/>
        </authorList>
    </citation>
    <scope>NUCLEOTIDE SEQUENCE</scope>
</reference>
<proteinExistence type="predicted"/>
<dbReference type="Proteomes" id="UP000007755">
    <property type="component" value="Unassembled WGS sequence"/>
</dbReference>
<evidence type="ECO:0000313" key="2">
    <source>
        <dbReference type="EMBL" id="EGI59203.1"/>
    </source>
</evidence>